<sequence length="275" mass="30990">LEVNKLAADLMHSVSSLEELKKRVKQMSRDGKLGQHQAGQIIRRWRVHNRQADYLKKKNNVMNQLSGDLESCQGQSLDDVKKLVNEYVAEGKISRRDAGTLIKNWKNSEHRRIKRQLIKEKRKRCLYCRQAGHMYSQCPSRDEQTMGAGICFKCGSSEHTLAKCPRKNVKGYPYAVCFVCKQRGHLSRDCDNNPNGIYPDGGSCDICGSQKHLKRDCPELKVQGNDAKETQVLAAAGTAMSAGDEDVFVEGVEDGLVDSVPPKKKKKLKKKVVRF</sequence>
<keyword evidence="3 5" id="KW-0863">Zinc-finger</keyword>
<evidence type="ECO:0000256" key="1">
    <source>
        <dbReference type="ARBA" id="ARBA00022723"/>
    </source>
</evidence>
<feature type="domain" description="CCHC-type" evidence="6">
    <location>
        <begin position="124"/>
        <end position="140"/>
    </location>
</feature>
<dbReference type="FunFam" id="4.10.60.10:FF:000091">
    <property type="entry name" value="Zinc finger CCHC-type-containing 9"/>
    <property type="match status" value="1"/>
</dbReference>
<evidence type="ECO:0000256" key="5">
    <source>
        <dbReference type="PROSITE-ProRule" id="PRU00047"/>
    </source>
</evidence>
<reference evidence="8" key="1">
    <citation type="submission" date="2016-06" db="UniProtKB">
        <authorList>
            <consortium name="WormBaseParasite"/>
        </authorList>
    </citation>
    <scope>IDENTIFICATION</scope>
</reference>
<dbReference type="Pfam" id="PF00098">
    <property type="entry name" value="zf-CCHC"/>
    <property type="match status" value="1"/>
</dbReference>
<keyword evidence="1" id="KW-0479">Metal-binding</keyword>
<proteinExistence type="predicted"/>
<evidence type="ECO:0000256" key="3">
    <source>
        <dbReference type="ARBA" id="ARBA00022771"/>
    </source>
</evidence>
<evidence type="ECO:0000313" key="7">
    <source>
        <dbReference type="Proteomes" id="UP000050794"/>
    </source>
</evidence>
<dbReference type="InterPro" id="IPR042246">
    <property type="entry name" value="ZCCHC9"/>
</dbReference>
<evidence type="ECO:0000313" key="8">
    <source>
        <dbReference type="WBParaSite" id="TCNE_0001876401-mRNA-1"/>
    </source>
</evidence>
<dbReference type="GO" id="GO:0003676">
    <property type="term" value="F:nucleic acid binding"/>
    <property type="evidence" value="ECO:0007669"/>
    <property type="project" value="InterPro"/>
</dbReference>
<dbReference type="PROSITE" id="PS50158">
    <property type="entry name" value="ZF_CCHC"/>
    <property type="match status" value="2"/>
</dbReference>
<dbReference type="InterPro" id="IPR001878">
    <property type="entry name" value="Znf_CCHC"/>
</dbReference>
<dbReference type="SMART" id="SM00343">
    <property type="entry name" value="ZnF_C2HC"/>
    <property type="match status" value="4"/>
</dbReference>
<dbReference type="Proteomes" id="UP000050794">
    <property type="component" value="Unassembled WGS sequence"/>
</dbReference>
<dbReference type="AlphaFoldDB" id="A0A183VDE0"/>
<dbReference type="GO" id="GO:0008270">
    <property type="term" value="F:zinc ion binding"/>
    <property type="evidence" value="ECO:0007669"/>
    <property type="project" value="UniProtKB-KW"/>
</dbReference>
<dbReference type="SUPFAM" id="SSF57756">
    <property type="entry name" value="Retrovirus zinc finger-like domains"/>
    <property type="match status" value="2"/>
</dbReference>
<protein>
    <submittedName>
        <fullName evidence="8">CCHC-type domain-containing protein</fullName>
    </submittedName>
</protein>
<dbReference type="GO" id="GO:0005730">
    <property type="term" value="C:nucleolus"/>
    <property type="evidence" value="ECO:0007669"/>
    <property type="project" value="TreeGrafter"/>
</dbReference>
<evidence type="ECO:0000256" key="2">
    <source>
        <dbReference type="ARBA" id="ARBA00022737"/>
    </source>
</evidence>
<dbReference type="Gene3D" id="4.10.60.10">
    <property type="entry name" value="Zinc finger, CCHC-type"/>
    <property type="match status" value="2"/>
</dbReference>
<evidence type="ECO:0000259" key="6">
    <source>
        <dbReference type="PROSITE" id="PS50158"/>
    </source>
</evidence>
<dbReference type="PANTHER" id="PTHR46242:SF1">
    <property type="entry name" value="ZINC FINGER CCHC DOMAIN-CONTAINING PROTEIN 9"/>
    <property type="match status" value="1"/>
</dbReference>
<keyword evidence="4" id="KW-0862">Zinc</keyword>
<evidence type="ECO:0000256" key="4">
    <source>
        <dbReference type="ARBA" id="ARBA00022833"/>
    </source>
</evidence>
<organism evidence="7 8">
    <name type="scientific">Toxocara canis</name>
    <name type="common">Canine roundworm</name>
    <dbReference type="NCBI Taxonomy" id="6265"/>
    <lineage>
        <taxon>Eukaryota</taxon>
        <taxon>Metazoa</taxon>
        <taxon>Ecdysozoa</taxon>
        <taxon>Nematoda</taxon>
        <taxon>Chromadorea</taxon>
        <taxon>Rhabditida</taxon>
        <taxon>Spirurina</taxon>
        <taxon>Ascaridomorpha</taxon>
        <taxon>Ascaridoidea</taxon>
        <taxon>Toxocaridae</taxon>
        <taxon>Toxocara</taxon>
    </lineage>
</organism>
<accession>A0A183VDE0</accession>
<dbReference type="WBParaSite" id="TCNE_0001876401-mRNA-1">
    <property type="protein sequence ID" value="TCNE_0001876401-mRNA-1"/>
    <property type="gene ID" value="TCNE_0001876401"/>
</dbReference>
<keyword evidence="7" id="KW-1185">Reference proteome</keyword>
<dbReference type="InterPro" id="IPR036875">
    <property type="entry name" value="Znf_CCHC_sf"/>
</dbReference>
<feature type="domain" description="CCHC-type" evidence="6">
    <location>
        <begin position="177"/>
        <end position="190"/>
    </location>
</feature>
<name>A0A183VDE0_TOXCA</name>
<dbReference type="GO" id="GO:0019899">
    <property type="term" value="F:enzyme binding"/>
    <property type="evidence" value="ECO:0007669"/>
    <property type="project" value="UniProtKB-ARBA"/>
</dbReference>
<dbReference type="PANTHER" id="PTHR46242">
    <property type="entry name" value="ZINC FINGER CCHC DOMAIN-CONTAINING PROTEIN 9 ZCCHC9"/>
    <property type="match status" value="1"/>
</dbReference>
<keyword evidence="2" id="KW-0677">Repeat</keyword>